<sequence length="90" mass="9695">MNPGSDGTDEAGWTAPSLAVVEAVADAEGVQPEDLCPPEYESLYTAVDPEALDKLFAPKAVGTPRFGCKVSFRYCDYRVTIDRHGTVSLE</sequence>
<evidence type="ECO:0000313" key="2">
    <source>
        <dbReference type="EMBL" id="TYL40576.1"/>
    </source>
</evidence>
<dbReference type="RefSeq" id="WP_148856404.1">
    <property type="nucleotide sequence ID" value="NZ_PHNJ01000001.1"/>
</dbReference>
<evidence type="ECO:0000259" key="1">
    <source>
        <dbReference type="Pfam" id="PF18545"/>
    </source>
</evidence>
<dbReference type="OrthoDB" id="221929at2157"/>
<comment type="caution">
    <text evidence="2">The sequence shown here is derived from an EMBL/GenBank/DDBJ whole genome shotgun (WGS) entry which is preliminary data.</text>
</comment>
<name>A0A8J8Q6Y3_9EURY</name>
<organism evidence="2 3">
    <name type="scientific">Natronococcus pandeyae</name>
    <dbReference type="NCBI Taxonomy" id="2055836"/>
    <lineage>
        <taxon>Archaea</taxon>
        <taxon>Methanobacteriati</taxon>
        <taxon>Methanobacteriota</taxon>
        <taxon>Stenosarchaea group</taxon>
        <taxon>Halobacteria</taxon>
        <taxon>Halobacteriales</taxon>
        <taxon>Natrialbaceae</taxon>
        <taxon>Natronococcus</taxon>
    </lineage>
</organism>
<accession>A0A8J8Q6Y3</accession>
<proteinExistence type="predicted"/>
<feature type="domain" description="Halobacterial output" evidence="1">
    <location>
        <begin position="15"/>
        <end position="88"/>
    </location>
</feature>
<keyword evidence="3" id="KW-1185">Reference proteome</keyword>
<reference evidence="2" key="1">
    <citation type="submission" date="2017-11" db="EMBL/GenBank/DDBJ databases">
        <authorList>
            <person name="Kajale S.C."/>
            <person name="Sharma A."/>
        </authorList>
    </citation>
    <scope>NUCLEOTIDE SEQUENCE</scope>
    <source>
        <strain evidence="2">LS1_42</strain>
    </source>
</reference>
<dbReference type="EMBL" id="PHNJ01000001">
    <property type="protein sequence ID" value="TYL40576.1"/>
    <property type="molecule type" value="Genomic_DNA"/>
</dbReference>
<protein>
    <recommendedName>
        <fullName evidence="1">Halobacterial output domain-containing protein</fullName>
    </recommendedName>
</protein>
<evidence type="ECO:0000313" key="3">
    <source>
        <dbReference type="Proteomes" id="UP000766904"/>
    </source>
</evidence>
<dbReference type="InterPro" id="IPR040624">
    <property type="entry name" value="HalOD1"/>
</dbReference>
<dbReference type="AlphaFoldDB" id="A0A8J8Q6Y3"/>
<gene>
    <name evidence="2" type="ORF">CV102_03120</name>
</gene>
<dbReference type="Pfam" id="PF18545">
    <property type="entry name" value="HalOD1"/>
    <property type="match status" value="1"/>
</dbReference>
<dbReference type="Proteomes" id="UP000766904">
    <property type="component" value="Unassembled WGS sequence"/>
</dbReference>